<name>Q91GI9_NPVEP</name>
<reference evidence="1 2" key="1">
    <citation type="journal article" date="2002" name="J. Gen. Virol.">
        <title>Whole genome analysis of the Epiphyas postvittana nucleopolyhedrovirus.</title>
        <authorList>
            <person name="Hyink O."/>
            <person name="Dellow R.A."/>
            <person name="Olsen M.J."/>
            <person name="Caradoc-Davies K.M.B."/>
            <person name="Drake K."/>
            <person name="Herniou E.A."/>
            <person name="Cory J.S."/>
            <person name="O'Reilly D.R."/>
            <person name="Ward V.K."/>
        </authorList>
    </citation>
    <scope>NUCLEOTIDE SEQUENCE [LARGE SCALE GENOMIC DNA]</scope>
</reference>
<evidence type="ECO:0000313" key="2">
    <source>
        <dbReference type="Proteomes" id="UP000203221"/>
    </source>
</evidence>
<proteinExistence type="predicted"/>
<accession>Q91GI9</accession>
<dbReference type="InterPro" id="IPR022621">
    <property type="entry name" value="AcMNPV_Orf72"/>
</dbReference>
<organism evidence="1 2">
    <name type="scientific">Epiphyas postvittana nucleopolyhedrovirus</name>
    <name type="common">EppoMNPV</name>
    <dbReference type="NCBI Taxonomy" id="70600"/>
    <lineage>
        <taxon>Viruses</taxon>
        <taxon>Viruses incertae sedis</taxon>
        <taxon>Naldaviricetes</taxon>
        <taxon>Lefavirales</taxon>
        <taxon>Baculoviridae</taxon>
        <taxon>Alphabaculovirus</taxon>
        <taxon>Alphabaculovirus eppostvittanae</taxon>
    </lineage>
</organism>
<organismHost>
    <name type="scientific">Lepidoptera</name>
    <name type="common">moths &amp; butterflies</name>
    <dbReference type="NCBI Taxonomy" id="7088"/>
</organismHost>
<protein>
    <submittedName>
        <fullName evidence="1">Uncharacterized protein</fullName>
    </submittedName>
</protein>
<dbReference type="OrthoDB" id="21701at10239"/>
<dbReference type="KEGG" id="vg:1727392"/>
<evidence type="ECO:0000313" key="1">
    <source>
        <dbReference type="EMBL" id="AAK85628.1"/>
    </source>
</evidence>
<keyword evidence="2" id="KW-1185">Reference proteome</keyword>
<dbReference type="GeneID" id="1727392"/>
<dbReference type="RefSeq" id="NP_203233.1">
    <property type="nucleotide sequence ID" value="NC_003083.1"/>
</dbReference>
<dbReference type="Pfam" id="PF10870">
    <property type="entry name" value="DUF2729"/>
    <property type="match status" value="1"/>
</dbReference>
<dbReference type="EMBL" id="AY043265">
    <property type="protein sequence ID" value="AAK85628.1"/>
    <property type="molecule type" value="Genomic_DNA"/>
</dbReference>
<sequence>MPNNLLTKFKFVKRVSKIVSTLLCKCVARFDSKDGDGGDCYMQINNNCNFIYINVVVN</sequence>
<dbReference type="Proteomes" id="UP000203221">
    <property type="component" value="Segment"/>
</dbReference>